<accession>A0A9Q1BCB9</accession>
<dbReference type="OrthoDB" id="10044445at2759"/>
<sequence>MTSFTCCKCLQKIPGGMRGLFTHLKLVHLILTSTCTKIICAEGSCKTVLWRGSSYKRHLIVGHMNARHNECNERQEQDGGNDHNNEPGGKSVEVTGGHVGEPVHNVNEDEDLNHEPAAVMHETIDETVGQTREYSLQDIHDSVAVFIARLHSSAVPTSFIQAAVQECKNLVETIVCHVDAKLSPLLVNIETGKLPSAEEIEEMKSLLKSLKTPFREMETEFMQTKYLCSGGVLVPPVAKVLGKGYKVHTDRLKGRIYQEQVNETFQYIPIRETKKRFLQQPGVMSSILSQHEPDDGFLHSYRDGLYFKQMASQTPEEIILPVLLYSDDFETVNPLGSRKGIHKLTAVYLCFLCLPSKYQASLQNIILVALATTPQIAKYNIDSVLAVISVEMQELEKTGIEIVIPGEYKGLVKPPLFQVTGDNLALNLMLGYVTSFTASYYCRICKMRRNVAKTATVEDAKVLRTQRNFAEDIEKDNFKETGIKQCSSLNTIPYYHVVSNLALDIMHDFQEGILPLEMKLILNELVAKEIISVDELNSRLKSFNFGLIDKTNRPSPILSSHLTNPAGASGQKAAQMKCLAIFLPLIIGDKVEEDSDLWELYLLLLEIFKLIIAPRMSRAATYFLKNKIEEHHILFKRLFPERTLTPKQHNCIHYPRAIRFLGPLIQYSVIRMEAKHKQLKGWAKTSNNFINIAKSLADKHQQAQGFNFMMKQHIASRSVEIKSQSVVWISSLLCSDEMCEALGCSPEEHITLVRTAEINGYTFRPNVMVLVKWEDEPLFAKVEHIVVIESDIKLLTRPWTTLYFHHHYSAYAVKEDVNSKLQVVTMRELFHHKPLHTVNCYDPQDSQAYIAMHFKLA</sequence>
<comment type="caution">
    <text evidence="2">The sequence shown here is derived from an EMBL/GenBank/DDBJ whole genome shotgun (WGS) entry which is preliminary data.</text>
</comment>
<name>A0A9Q1BCB9_HOLLE</name>
<protein>
    <recommendedName>
        <fullName evidence="4">C2H2-type domain-containing protein</fullName>
    </recommendedName>
</protein>
<dbReference type="PANTHER" id="PTHR31912">
    <property type="entry name" value="IP13529P"/>
    <property type="match status" value="1"/>
</dbReference>
<keyword evidence="3" id="KW-1185">Reference proteome</keyword>
<evidence type="ECO:0000313" key="3">
    <source>
        <dbReference type="Proteomes" id="UP001152320"/>
    </source>
</evidence>
<feature type="compositionally biased region" description="Basic and acidic residues" evidence="1">
    <location>
        <begin position="72"/>
        <end position="85"/>
    </location>
</feature>
<evidence type="ECO:0000256" key="1">
    <source>
        <dbReference type="SAM" id="MobiDB-lite"/>
    </source>
</evidence>
<proteinExistence type="predicted"/>
<dbReference type="EMBL" id="JAIZAY010000021">
    <property type="protein sequence ID" value="KAJ8021395.1"/>
    <property type="molecule type" value="Genomic_DNA"/>
</dbReference>
<evidence type="ECO:0000313" key="2">
    <source>
        <dbReference type="EMBL" id="KAJ8021395.1"/>
    </source>
</evidence>
<organism evidence="2 3">
    <name type="scientific">Holothuria leucospilota</name>
    <name type="common">Black long sea cucumber</name>
    <name type="synonym">Mertensiothuria leucospilota</name>
    <dbReference type="NCBI Taxonomy" id="206669"/>
    <lineage>
        <taxon>Eukaryota</taxon>
        <taxon>Metazoa</taxon>
        <taxon>Echinodermata</taxon>
        <taxon>Eleutherozoa</taxon>
        <taxon>Echinozoa</taxon>
        <taxon>Holothuroidea</taxon>
        <taxon>Aspidochirotacea</taxon>
        <taxon>Aspidochirotida</taxon>
        <taxon>Holothuriidae</taxon>
        <taxon>Holothuria</taxon>
    </lineage>
</organism>
<feature type="region of interest" description="Disordered" evidence="1">
    <location>
        <begin position="72"/>
        <end position="98"/>
    </location>
</feature>
<dbReference type="PANTHER" id="PTHR31912:SF36">
    <property type="entry name" value="C2H2-TYPE DOMAIN-CONTAINING PROTEIN"/>
    <property type="match status" value="1"/>
</dbReference>
<reference evidence="2" key="1">
    <citation type="submission" date="2021-10" db="EMBL/GenBank/DDBJ databases">
        <title>Tropical sea cucumber genome reveals ecological adaptation and Cuvierian tubules defense mechanism.</title>
        <authorList>
            <person name="Chen T."/>
        </authorList>
    </citation>
    <scope>NUCLEOTIDE SEQUENCE</scope>
    <source>
        <strain evidence="2">Nanhai2018</strain>
        <tissue evidence="2">Muscle</tissue>
    </source>
</reference>
<dbReference type="Proteomes" id="UP001152320">
    <property type="component" value="Chromosome 21"/>
</dbReference>
<dbReference type="AlphaFoldDB" id="A0A9Q1BCB9"/>
<evidence type="ECO:0008006" key="4">
    <source>
        <dbReference type="Google" id="ProtNLM"/>
    </source>
</evidence>
<gene>
    <name evidence="2" type="ORF">HOLleu_38575</name>
</gene>